<evidence type="ECO:0000313" key="3">
    <source>
        <dbReference type="EMBL" id="NGP78186.1"/>
    </source>
</evidence>
<dbReference type="Pfam" id="PF00041">
    <property type="entry name" value="fn3"/>
    <property type="match status" value="1"/>
</dbReference>
<keyword evidence="4" id="KW-1185">Reference proteome</keyword>
<comment type="caution">
    <text evidence="3">The sequence shown here is derived from an EMBL/GenBank/DDBJ whole genome shotgun (WGS) entry which is preliminary data.</text>
</comment>
<proteinExistence type="predicted"/>
<dbReference type="CDD" id="cd00063">
    <property type="entry name" value="FN3"/>
    <property type="match status" value="2"/>
</dbReference>
<feature type="non-terminal residue" evidence="3">
    <location>
        <position position="1"/>
    </location>
</feature>
<dbReference type="EMBL" id="JAALLT010000010">
    <property type="protein sequence ID" value="NGP78186.1"/>
    <property type="molecule type" value="Genomic_DNA"/>
</dbReference>
<protein>
    <submittedName>
        <fullName evidence="3">T9SS type A sorting domain-containing protein</fullName>
    </submittedName>
</protein>
<organism evidence="3 4">
    <name type="scientific">Halalkalibaculum roseum</name>
    <dbReference type="NCBI Taxonomy" id="2709311"/>
    <lineage>
        <taxon>Bacteria</taxon>
        <taxon>Pseudomonadati</taxon>
        <taxon>Balneolota</taxon>
        <taxon>Balneolia</taxon>
        <taxon>Balneolales</taxon>
        <taxon>Balneolaceae</taxon>
        <taxon>Halalkalibaculum</taxon>
    </lineage>
</organism>
<dbReference type="PANTHER" id="PTHR24099:SF11">
    <property type="entry name" value="FIBRONECTIN TYPE III DOMAIN-CONTAINING 3BA-RELATED"/>
    <property type="match status" value="1"/>
</dbReference>
<feature type="domain" description="Fibronectin type-III" evidence="2">
    <location>
        <begin position="318"/>
        <end position="413"/>
    </location>
</feature>
<dbReference type="InterPro" id="IPR003961">
    <property type="entry name" value="FN3_dom"/>
</dbReference>
<dbReference type="NCBIfam" id="TIGR04183">
    <property type="entry name" value="Por_Secre_tail"/>
    <property type="match status" value="1"/>
</dbReference>
<gene>
    <name evidence="3" type="ORF">G3570_16210</name>
</gene>
<feature type="domain" description="Fibronectin type-III" evidence="2">
    <location>
        <begin position="119"/>
        <end position="214"/>
    </location>
</feature>
<accession>A0A6M1T240</accession>
<name>A0A6M1T240_9BACT</name>
<evidence type="ECO:0000256" key="1">
    <source>
        <dbReference type="SAM" id="MobiDB-lite"/>
    </source>
</evidence>
<feature type="domain" description="Fibronectin type-III" evidence="2">
    <location>
        <begin position="20"/>
        <end position="115"/>
    </location>
</feature>
<dbReference type="InterPro" id="IPR050617">
    <property type="entry name" value="E3_ligase_FN3/SPRY"/>
</dbReference>
<dbReference type="SMART" id="SM00060">
    <property type="entry name" value="FN3"/>
    <property type="match status" value="4"/>
</dbReference>
<dbReference type="Gene3D" id="2.60.40.10">
    <property type="entry name" value="Immunoglobulins"/>
    <property type="match status" value="4"/>
</dbReference>
<dbReference type="InterPro" id="IPR036116">
    <property type="entry name" value="FN3_sf"/>
</dbReference>
<dbReference type="RefSeq" id="WP_165143921.1">
    <property type="nucleotide sequence ID" value="NZ_JAALLT010000010.1"/>
</dbReference>
<feature type="region of interest" description="Disordered" evidence="1">
    <location>
        <begin position="1"/>
        <end position="40"/>
    </location>
</feature>
<dbReference type="SUPFAM" id="SSF49265">
    <property type="entry name" value="Fibronectin type III"/>
    <property type="match status" value="2"/>
</dbReference>
<dbReference type="PANTHER" id="PTHR24099">
    <property type="entry name" value="E3 UBIQUITIN-PROTEIN LIGASE TRIM36-RELATED"/>
    <property type="match status" value="1"/>
</dbReference>
<reference evidence="3 4" key="1">
    <citation type="submission" date="2020-02" db="EMBL/GenBank/DDBJ databases">
        <title>Balneolaceae bacterium YR4-1, complete genome.</title>
        <authorList>
            <person name="Li Y."/>
            <person name="Wu S."/>
        </authorList>
    </citation>
    <scope>NUCLEOTIDE SEQUENCE [LARGE SCALE GENOMIC DNA]</scope>
    <source>
        <strain evidence="3 4">YR4-1</strain>
    </source>
</reference>
<evidence type="ECO:0000313" key="4">
    <source>
        <dbReference type="Proteomes" id="UP000473278"/>
    </source>
</evidence>
<dbReference type="InterPro" id="IPR013783">
    <property type="entry name" value="Ig-like_fold"/>
</dbReference>
<evidence type="ECO:0000259" key="2">
    <source>
        <dbReference type="PROSITE" id="PS50853"/>
    </source>
</evidence>
<sequence length="503" mass="53581">TLTSEPIKLQVGSGGGDTTSPDTPSLVSPSDGATGISTSPTLDWNSVGGANTYRVQLSSSSDFSSIEADQSGLTATQWEVSGLANSTSYYWRVQASNSYGSSSWSVPYDFTTEQEATSPPAAPTLTSPADGESGIVISPNLDWDTASGAETYRVQVATSSDFSSPVVDQRGLTGTSQTVSGLANITSYFWRVQAANSAGTGSWSSVWSFTTESGSSTTIPVPVPTSPADGASGISLTPSFSWEPVSGADYYILHANRLNPSEMVIEEQVSGTSFTPSKILDTETAYDWRVRAVVEGVEGDWSSICSFTTGTGDRGTNPPAAPQLTSPSDMAIDQSTTLILDWQAAADAETYRVQVATSSDFNTVVAEQSGLNETQWEVSGLANATTYFWRAQATNSGGVSNWSTVWSFITGGKESETETTLEQNYPNPFNPSTQIRFTLGKTQKVSLKVYDTVGRQVAVIVEGTLTAGSYERTFRDDNLASGVYFIRFVTESRILTSQMTLMK</sequence>
<feature type="region of interest" description="Disordered" evidence="1">
    <location>
        <begin position="112"/>
        <end position="131"/>
    </location>
</feature>
<dbReference type="PROSITE" id="PS50853">
    <property type="entry name" value="FN3"/>
    <property type="match status" value="3"/>
</dbReference>
<dbReference type="Proteomes" id="UP000473278">
    <property type="component" value="Unassembled WGS sequence"/>
</dbReference>
<dbReference type="AlphaFoldDB" id="A0A6M1T240"/>
<dbReference type="InterPro" id="IPR026444">
    <property type="entry name" value="Secre_tail"/>
</dbReference>
<dbReference type="Pfam" id="PF18962">
    <property type="entry name" value="Por_Secre_tail"/>
    <property type="match status" value="1"/>
</dbReference>
<feature type="compositionally biased region" description="Low complexity" evidence="1">
    <location>
        <begin position="116"/>
        <end position="129"/>
    </location>
</feature>